<evidence type="ECO:0000256" key="1">
    <source>
        <dbReference type="SAM" id="MobiDB-lite"/>
    </source>
</evidence>
<dbReference type="Proteomes" id="UP001372338">
    <property type="component" value="Unassembled WGS sequence"/>
</dbReference>
<protein>
    <submittedName>
        <fullName evidence="2">Uncharacterized protein</fullName>
    </submittedName>
</protein>
<accession>A0AAN9EMT8</accession>
<comment type="caution">
    <text evidence="2">The sequence shown here is derived from an EMBL/GenBank/DDBJ whole genome shotgun (WGS) entry which is preliminary data.</text>
</comment>
<organism evidence="2 3">
    <name type="scientific">Crotalaria pallida</name>
    <name type="common">Smooth rattlebox</name>
    <name type="synonym">Crotalaria striata</name>
    <dbReference type="NCBI Taxonomy" id="3830"/>
    <lineage>
        <taxon>Eukaryota</taxon>
        <taxon>Viridiplantae</taxon>
        <taxon>Streptophyta</taxon>
        <taxon>Embryophyta</taxon>
        <taxon>Tracheophyta</taxon>
        <taxon>Spermatophyta</taxon>
        <taxon>Magnoliopsida</taxon>
        <taxon>eudicotyledons</taxon>
        <taxon>Gunneridae</taxon>
        <taxon>Pentapetalae</taxon>
        <taxon>rosids</taxon>
        <taxon>fabids</taxon>
        <taxon>Fabales</taxon>
        <taxon>Fabaceae</taxon>
        <taxon>Papilionoideae</taxon>
        <taxon>50 kb inversion clade</taxon>
        <taxon>genistoids sensu lato</taxon>
        <taxon>core genistoids</taxon>
        <taxon>Crotalarieae</taxon>
        <taxon>Crotalaria</taxon>
    </lineage>
</organism>
<sequence length="71" mass="8209">MAIATASRRWKKMFPDQEERARVDDDSKAPQCIIAIHEVPSLLFPDLASRSPFRGGKRKVANRRWLDNDSR</sequence>
<proteinExistence type="predicted"/>
<reference evidence="2 3" key="1">
    <citation type="submission" date="2024-01" db="EMBL/GenBank/DDBJ databases">
        <title>The genomes of 5 underutilized Papilionoideae crops provide insights into root nodulation and disease resistanc.</title>
        <authorList>
            <person name="Yuan L."/>
        </authorList>
    </citation>
    <scope>NUCLEOTIDE SEQUENCE [LARGE SCALE GENOMIC DNA]</scope>
    <source>
        <strain evidence="2">ZHUSHIDOU_FW_LH</strain>
        <tissue evidence="2">Leaf</tissue>
    </source>
</reference>
<dbReference type="EMBL" id="JAYWIO010000005">
    <property type="protein sequence ID" value="KAK7259295.1"/>
    <property type="molecule type" value="Genomic_DNA"/>
</dbReference>
<evidence type="ECO:0000313" key="3">
    <source>
        <dbReference type="Proteomes" id="UP001372338"/>
    </source>
</evidence>
<feature type="region of interest" description="Disordered" evidence="1">
    <location>
        <begin position="1"/>
        <end position="27"/>
    </location>
</feature>
<gene>
    <name evidence="2" type="ORF">RIF29_24899</name>
</gene>
<dbReference type="AlphaFoldDB" id="A0AAN9EMT8"/>
<name>A0AAN9EMT8_CROPI</name>
<evidence type="ECO:0000313" key="2">
    <source>
        <dbReference type="EMBL" id="KAK7259295.1"/>
    </source>
</evidence>
<feature type="compositionally biased region" description="Basic and acidic residues" evidence="1">
    <location>
        <begin position="13"/>
        <end position="27"/>
    </location>
</feature>
<keyword evidence="3" id="KW-1185">Reference proteome</keyword>